<evidence type="ECO:0000259" key="2">
    <source>
        <dbReference type="Pfam" id="PF20695"/>
    </source>
</evidence>
<dbReference type="InterPro" id="IPR049381">
    <property type="entry name" value="UbiD-like_C"/>
</dbReference>
<accession>A0A2K8NAV6</accession>
<protein>
    <submittedName>
        <fullName evidence="4">4-hydroxybenzoate decarboxylase</fullName>
    </submittedName>
</protein>
<dbReference type="EMBL" id="CP024955">
    <property type="protein sequence ID" value="ATY85572.1"/>
    <property type="molecule type" value="Genomic_DNA"/>
</dbReference>
<evidence type="ECO:0000259" key="1">
    <source>
        <dbReference type="Pfam" id="PF01977"/>
    </source>
</evidence>
<dbReference type="GO" id="GO:0016831">
    <property type="term" value="F:carboxy-lyase activity"/>
    <property type="evidence" value="ECO:0007669"/>
    <property type="project" value="InterPro"/>
</dbReference>
<dbReference type="NCBIfam" id="TIGR00148">
    <property type="entry name" value="UbiD family decarboxylase"/>
    <property type="match status" value="1"/>
</dbReference>
<sequence>MHRNVREFLEVLRREGELLEIEEPVDPYLEAAEIHRQVIAQGGRALYFHRVKGSPFPLVTNLFGTARRVELAFGSRPERLVREMASAAEELLPPRWSALWGRRGLLKEVARAGVRRSRDLPVAQVVESPPGLTKLPALTCWPEDGGPFLTQPLVYTEHPDTGRHNLGMYRVQIFDDDTAGMHWQIHKGGGFHYHVAESRGEALPVTVFLGGPPALTAAAVAPLPEVVPELLLASLILGDKIPLGRWAGWGHPLIAEAEFAMIGRVPTGVRRLEGPFGDHYGYYSLAHPFPVFQVEAVLHRRDALFPGTVVGKPKQEDYFLGEFLQRLLAPLFPLAMPGVKDLWTFAETGFHPLCAAVVRDSYEGEALVHGFRILGEGQLSLTKCLFLTDQAVDVRDYRQVFQAVLERMDPAKDLYVIPDTPMDTLDYTGGRLNHGSKSLWIGTGKPRRVLPGSLRGTLPSYLGDVKVFLPGVIFIEVESFEQSPTLGSKVALEKELADWPVVVLVDDVKEIRDGTTGLWTWFTRFDPARDLYARTRPGRHRPAYQFPLVIDARMKPGYPGQVEPDPGVAQKVDREWGRVVAAAVRR</sequence>
<reference evidence="5" key="1">
    <citation type="submission" date="2017-11" db="EMBL/GenBank/DDBJ databases">
        <title>Complete Genome Sequence of Kyrpidia sp. Strain EA-1, a thermophilic, hydrogen-oxidizing Bacterium, isolated from the Azores.</title>
        <authorList>
            <person name="Reiner J.E."/>
            <person name="Lapp C.J."/>
            <person name="Bunk B."/>
            <person name="Gescher J."/>
        </authorList>
    </citation>
    <scope>NUCLEOTIDE SEQUENCE [LARGE SCALE GENOMIC DNA]</scope>
    <source>
        <strain evidence="5">EA-1</strain>
    </source>
</reference>
<dbReference type="InterPro" id="IPR002830">
    <property type="entry name" value="UbiD"/>
</dbReference>
<dbReference type="Pfam" id="PF01977">
    <property type="entry name" value="UbiD"/>
    <property type="match status" value="1"/>
</dbReference>
<dbReference type="KEGG" id="kyr:CVV65_12070"/>
<dbReference type="Pfam" id="PF20696">
    <property type="entry name" value="UbiD_C"/>
    <property type="match status" value="1"/>
</dbReference>
<evidence type="ECO:0000259" key="3">
    <source>
        <dbReference type="Pfam" id="PF20696"/>
    </source>
</evidence>
<gene>
    <name evidence="4" type="ORF">CVV65_12070</name>
</gene>
<dbReference type="PANTHER" id="PTHR30108:SF7">
    <property type="entry name" value="3-POLYPRENYL-4-HYDROXYBENZOATE DECARBOXYLASE"/>
    <property type="match status" value="1"/>
</dbReference>
<dbReference type="PANTHER" id="PTHR30108">
    <property type="entry name" value="3-OCTAPRENYL-4-HYDROXYBENZOATE CARBOXY-LYASE-RELATED"/>
    <property type="match status" value="1"/>
</dbReference>
<dbReference type="InterPro" id="IPR048304">
    <property type="entry name" value="UbiD_Rift_dom"/>
</dbReference>
<dbReference type="GO" id="GO:0005737">
    <property type="term" value="C:cytoplasm"/>
    <property type="evidence" value="ECO:0007669"/>
    <property type="project" value="TreeGrafter"/>
</dbReference>
<evidence type="ECO:0000313" key="4">
    <source>
        <dbReference type="EMBL" id="ATY85572.1"/>
    </source>
</evidence>
<feature type="domain" description="3-octaprenyl-4-hydroxybenzoate carboxy-lyase-like Rift-related" evidence="1">
    <location>
        <begin position="119"/>
        <end position="313"/>
    </location>
</feature>
<keyword evidence="5" id="KW-1185">Reference proteome</keyword>
<dbReference type="OrthoDB" id="9809841at2"/>
<dbReference type="AlphaFoldDB" id="A0A2K8NAV6"/>
<evidence type="ECO:0000313" key="5">
    <source>
        <dbReference type="Proteomes" id="UP000231932"/>
    </source>
</evidence>
<feature type="domain" description="3-octaprenyl-4-hydroxybenzoate carboxy-lyase-like C-terminal" evidence="3">
    <location>
        <begin position="319"/>
        <end position="438"/>
    </location>
</feature>
<dbReference type="InterPro" id="IPR049383">
    <property type="entry name" value="UbiD-like_N"/>
</dbReference>
<dbReference type="RefSeq" id="WP_100668339.1">
    <property type="nucleotide sequence ID" value="NZ_CP024955.1"/>
</dbReference>
<dbReference type="Pfam" id="PF20695">
    <property type="entry name" value="UbiD_N"/>
    <property type="match status" value="1"/>
</dbReference>
<proteinExistence type="predicted"/>
<name>A0A2K8NAV6_9BACL</name>
<dbReference type="Gene3D" id="3.40.1670.10">
    <property type="entry name" value="UbiD C-terminal domain-like"/>
    <property type="match status" value="1"/>
</dbReference>
<dbReference type="SUPFAM" id="SSF50475">
    <property type="entry name" value="FMN-binding split barrel"/>
    <property type="match status" value="1"/>
</dbReference>
<feature type="domain" description="3-octaprenyl-4-hydroxybenzoate carboxy-lyase-like N-terminal" evidence="2">
    <location>
        <begin position="9"/>
        <end position="87"/>
    </location>
</feature>
<organism evidence="4 5">
    <name type="scientific">Kyrpidia spormannii</name>
    <dbReference type="NCBI Taxonomy" id="2055160"/>
    <lineage>
        <taxon>Bacteria</taxon>
        <taxon>Bacillati</taxon>
        <taxon>Bacillota</taxon>
        <taxon>Bacilli</taxon>
        <taxon>Bacillales</taxon>
        <taxon>Alicyclobacillaceae</taxon>
        <taxon>Kyrpidia</taxon>
    </lineage>
</organism>
<dbReference type="SUPFAM" id="SSF143968">
    <property type="entry name" value="UbiD C-terminal domain-like"/>
    <property type="match status" value="2"/>
</dbReference>
<dbReference type="Proteomes" id="UP000231932">
    <property type="component" value="Chromosome"/>
</dbReference>